<dbReference type="OrthoDB" id="5296173at2"/>
<dbReference type="Pfam" id="PF05137">
    <property type="entry name" value="PilN"/>
    <property type="match status" value="1"/>
</dbReference>
<keyword evidence="2" id="KW-1133">Transmembrane helix</keyword>
<protein>
    <recommendedName>
        <fullName evidence="5">Pilus assembly protein PilN</fullName>
    </recommendedName>
</protein>
<keyword evidence="4" id="KW-1185">Reference proteome</keyword>
<evidence type="ECO:0008006" key="5">
    <source>
        <dbReference type="Google" id="ProtNLM"/>
    </source>
</evidence>
<evidence type="ECO:0000256" key="1">
    <source>
        <dbReference type="SAM" id="Coils"/>
    </source>
</evidence>
<comment type="caution">
    <text evidence="3">The sequence shown here is derived from an EMBL/GenBank/DDBJ whole genome shotgun (WGS) entry which is preliminary data.</text>
</comment>
<dbReference type="GO" id="GO:0043107">
    <property type="term" value="P:type IV pilus-dependent motility"/>
    <property type="evidence" value="ECO:0007669"/>
    <property type="project" value="TreeGrafter"/>
</dbReference>
<dbReference type="PANTHER" id="PTHR40278:SF2">
    <property type="entry name" value="TYPE IV PILUS INNER MEMBRANE COMPONENT PILN"/>
    <property type="match status" value="1"/>
</dbReference>
<organism evidence="3 4">
    <name type="scientific">Solimonas fluminis</name>
    <dbReference type="NCBI Taxonomy" id="2086571"/>
    <lineage>
        <taxon>Bacteria</taxon>
        <taxon>Pseudomonadati</taxon>
        <taxon>Pseudomonadota</taxon>
        <taxon>Gammaproteobacteria</taxon>
        <taxon>Nevskiales</taxon>
        <taxon>Nevskiaceae</taxon>
        <taxon>Solimonas</taxon>
    </lineage>
</organism>
<accession>A0A2S5TJ55</accession>
<evidence type="ECO:0000256" key="2">
    <source>
        <dbReference type="SAM" id="Phobius"/>
    </source>
</evidence>
<evidence type="ECO:0000313" key="4">
    <source>
        <dbReference type="Proteomes" id="UP000238220"/>
    </source>
</evidence>
<keyword evidence="1" id="KW-0175">Coiled coil</keyword>
<evidence type="ECO:0000313" key="3">
    <source>
        <dbReference type="EMBL" id="PPE74972.1"/>
    </source>
</evidence>
<dbReference type="EMBL" id="PSNW01000002">
    <property type="protein sequence ID" value="PPE74972.1"/>
    <property type="molecule type" value="Genomic_DNA"/>
</dbReference>
<dbReference type="PANTHER" id="PTHR40278">
    <property type="entry name" value="DNA UTILIZATION PROTEIN HOFN"/>
    <property type="match status" value="1"/>
</dbReference>
<gene>
    <name evidence="3" type="ORF">C3942_04660</name>
</gene>
<dbReference type="Proteomes" id="UP000238220">
    <property type="component" value="Unassembled WGS sequence"/>
</dbReference>
<proteinExistence type="predicted"/>
<dbReference type="InterPro" id="IPR007813">
    <property type="entry name" value="PilN"/>
</dbReference>
<feature type="coiled-coil region" evidence="1">
    <location>
        <begin position="48"/>
        <end position="92"/>
    </location>
</feature>
<dbReference type="AlphaFoldDB" id="A0A2S5TJ55"/>
<name>A0A2S5TJ55_9GAMM</name>
<dbReference type="GO" id="GO:0043683">
    <property type="term" value="P:type IV pilus assembly"/>
    <property type="evidence" value="ECO:0007669"/>
    <property type="project" value="TreeGrafter"/>
</dbReference>
<reference evidence="3 4" key="1">
    <citation type="submission" date="2018-02" db="EMBL/GenBank/DDBJ databases">
        <title>Genome sequencing of Solimonas sp. HR-BB.</title>
        <authorList>
            <person name="Lee Y."/>
            <person name="Jeon C.O."/>
        </authorList>
    </citation>
    <scope>NUCLEOTIDE SEQUENCE [LARGE SCALE GENOMIC DNA]</scope>
    <source>
        <strain evidence="3 4">HR-BB</strain>
    </source>
</reference>
<sequence>MTTRINLLDWRAERRAKRKQQFLSMLGIGMLASATIVGLAWSTVSSAVTSQQERNNFLQRQIDETEQKIKEIEELEKVRDNLLARMRVIEELQASRSASVHFFDELVSTLPEGVSLRTIKQTPEGVTIDGTAESNGRVSTYMKNLEASPWFQDPRLVVIKTSEQEQLRRGDFQLRVKALKIPSDSSAAAEAGGEEVVQ</sequence>
<dbReference type="RefSeq" id="WP_104229199.1">
    <property type="nucleotide sequence ID" value="NZ_PSNW01000002.1"/>
</dbReference>
<keyword evidence="2" id="KW-0812">Transmembrane</keyword>
<feature type="transmembrane region" description="Helical" evidence="2">
    <location>
        <begin position="21"/>
        <end position="41"/>
    </location>
</feature>
<keyword evidence="2" id="KW-0472">Membrane</keyword>
<dbReference type="InterPro" id="IPR052534">
    <property type="entry name" value="Extracell_DNA_Util/SecSys_Comp"/>
</dbReference>